<dbReference type="Proteomes" id="UP000199028">
    <property type="component" value="Unassembled WGS sequence"/>
</dbReference>
<dbReference type="EMBL" id="FOFT01000001">
    <property type="protein sequence ID" value="SEP92310.1"/>
    <property type="molecule type" value="Genomic_DNA"/>
</dbReference>
<reference evidence="3" key="1">
    <citation type="submission" date="2016-10" db="EMBL/GenBank/DDBJ databases">
        <authorList>
            <person name="Varghese N."/>
            <person name="Submissions S."/>
        </authorList>
    </citation>
    <scope>NUCLEOTIDE SEQUENCE [LARGE SCALE GENOMIC DNA]</scope>
    <source>
        <strain evidence="3">CGMCC 4.578</strain>
    </source>
</reference>
<dbReference type="AlphaFoldDB" id="A0A1H9BTL1"/>
<feature type="chain" id="PRO_5011611433" description="Secreted protein" evidence="1">
    <location>
        <begin position="27"/>
        <end position="198"/>
    </location>
</feature>
<keyword evidence="3" id="KW-1185">Reference proteome</keyword>
<proteinExistence type="predicted"/>
<accession>A0A1H9BTL1</accession>
<organism evidence="2 3">
    <name type="scientific">Lentzea flaviverrucosa</name>
    <dbReference type="NCBI Taxonomy" id="200379"/>
    <lineage>
        <taxon>Bacteria</taxon>
        <taxon>Bacillati</taxon>
        <taxon>Actinomycetota</taxon>
        <taxon>Actinomycetes</taxon>
        <taxon>Pseudonocardiales</taxon>
        <taxon>Pseudonocardiaceae</taxon>
        <taxon>Lentzea</taxon>
    </lineage>
</organism>
<gene>
    <name evidence="2" type="ORF">SAMN05216195_101582</name>
</gene>
<feature type="signal peptide" evidence="1">
    <location>
        <begin position="1"/>
        <end position="26"/>
    </location>
</feature>
<protein>
    <recommendedName>
        <fullName evidence="4">Secreted protein</fullName>
    </recommendedName>
</protein>
<evidence type="ECO:0000313" key="2">
    <source>
        <dbReference type="EMBL" id="SEP92310.1"/>
    </source>
</evidence>
<evidence type="ECO:0008006" key="4">
    <source>
        <dbReference type="Google" id="ProtNLM"/>
    </source>
</evidence>
<dbReference type="RefSeq" id="WP_170176204.1">
    <property type="nucleotide sequence ID" value="NZ_FOFT01000001.1"/>
</dbReference>
<keyword evidence="1" id="KW-0732">Signal</keyword>
<evidence type="ECO:0000313" key="3">
    <source>
        <dbReference type="Proteomes" id="UP000199028"/>
    </source>
</evidence>
<sequence length="198" mass="20642">MKTWKITAALVMAAAVIAGTGLPASASEFGALGTRVTVVRDTTLYAAPGLSTPRVGTAWAGDDTTAYCRQQDSNGQLMVLGANRPGRNGVQWANTAGFLWPYDLSGVPTSLLTCTAFAPFQARIDTGLYSAPGLSTPRTGTVWAQGRLFAVCKTLDSNGRRMVLSVGESGRTGVQWANTTGYVADIDIVGSTNAVSDC</sequence>
<evidence type="ECO:0000256" key="1">
    <source>
        <dbReference type="SAM" id="SignalP"/>
    </source>
</evidence>
<name>A0A1H9BTL1_9PSEU</name>